<dbReference type="InterPro" id="IPR002925">
    <property type="entry name" value="Dienelactn_hydro"/>
</dbReference>
<dbReference type="OrthoDB" id="62567at2"/>
<organism evidence="2 3">
    <name type="scientific">Chitinasiproducens palmae</name>
    <dbReference type="NCBI Taxonomy" id="1770053"/>
    <lineage>
        <taxon>Bacteria</taxon>
        <taxon>Pseudomonadati</taxon>
        <taxon>Pseudomonadota</taxon>
        <taxon>Betaproteobacteria</taxon>
        <taxon>Burkholderiales</taxon>
        <taxon>Burkholderiaceae</taxon>
        <taxon>Chitinasiproducens</taxon>
    </lineage>
</organism>
<name>A0A1H2PL35_9BURK</name>
<dbReference type="RefSeq" id="WP_091905395.1">
    <property type="nucleotide sequence ID" value="NZ_FNLO01000002.1"/>
</dbReference>
<evidence type="ECO:0000313" key="3">
    <source>
        <dbReference type="Proteomes" id="UP000243719"/>
    </source>
</evidence>
<evidence type="ECO:0000259" key="1">
    <source>
        <dbReference type="Pfam" id="PF01738"/>
    </source>
</evidence>
<dbReference type="SUPFAM" id="SSF53474">
    <property type="entry name" value="alpha/beta-Hydrolases"/>
    <property type="match status" value="1"/>
</dbReference>
<dbReference type="PANTHER" id="PTHR46623:SF6">
    <property type="entry name" value="ALPHA_BETA-HYDROLASES SUPERFAMILY PROTEIN"/>
    <property type="match status" value="1"/>
</dbReference>
<feature type="domain" description="Dienelactone hydrolase" evidence="1">
    <location>
        <begin position="25"/>
        <end position="232"/>
    </location>
</feature>
<dbReference type="EMBL" id="FNLO01000002">
    <property type="protein sequence ID" value="SDV47154.1"/>
    <property type="molecule type" value="Genomic_DNA"/>
</dbReference>
<gene>
    <name evidence="2" type="ORF">SAMN05216551_102320</name>
</gene>
<accession>A0A1H2PL35</accession>
<dbReference type="InterPro" id="IPR051049">
    <property type="entry name" value="Dienelactone_hydrolase-like"/>
</dbReference>
<dbReference type="AlphaFoldDB" id="A0A1H2PL35"/>
<sequence length="247" mass="27020">MGSFIRIPVADGQSYEAWLETPPAERFAGPRPAVVILPEIYNVNEWARGVARRYAEQGYLALVPDLFWRLEPGRYLPYTPEAQQEGRALYARLDVEASVRDIDSALTWLRGRSDANGKAGVIGFCLGGQLAFLSGVEGTPDAIVSYYGTDLQKFLDRVPRLRVPALLHFGERDTRVPPSIASEIEQHKTGGQDLITVVHPDAPHGFSRNGYVPFNAIADAAAQTQTLALLTRTLGDASANTSTPSRN</sequence>
<dbReference type="Gene3D" id="3.40.50.1820">
    <property type="entry name" value="alpha/beta hydrolase"/>
    <property type="match status" value="1"/>
</dbReference>
<evidence type="ECO:0000313" key="2">
    <source>
        <dbReference type="EMBL" id="SDV47154.1"/>
    </source>
</evidence>
<dbReference type="GO" id="GO:0016787">
    <property type="term" value="F:hydrolase activity"/>
    <property type="evidence" value="ECO:0007669"/>
    <property type="project" value="InterPro"/>
</dbReference>
<dbReference type="InterPro" id="IPR029058">
    <property type="entry name" value="AB_hydrolase_fold"/>
</dbReference>
<dbReference type="PANTHER" id="PTHR46623">
    <property type="entry name" value="CARBOXYMETHYLENEBUTENOLIDASE-RELATED"/>
    <property type="match status" value="1"/>
</dbReference>
<keyword evidence="3" id="KW-1185">Reference proteome</keyword>
<dbReference type="Proteomes" id="UP000243719">
    <property type="component" value="Unassembled WGS sequence"/>
</dbReference>
<reference evidence="3" key="1">
    <citation type="submission" date="2016-09" db="EMBL/GenBank/DDBJ databases">
        <authorList>
            <person name="Varghese N."/>
            <person name="Submissions S."/>
        </authorList>
    </citation>
    <scope>NUCLEOTIDE SEQUENCE [LARGE SCALE GENOMIC DNA]</scope>
    <source>
        <strain evidence="3">JS23</strain>
    </source>
</reference>
<proteinExistence type="predicted"/>
<dbReference type="Pfam" id="PF01738">
    <property type="entry name" value="DLH"/>
    <property type="match status" value="1"/>
</dbReference>
<dbReference type="STRING" id="1770053.SAMN05216551_102320"/>
<protein>
    <submittedName>
        <fullName evidence="2">Carboxymethylenebutenolidase</fullName>
    </submittedName>
</protein>